<proteinExistence type="predicted"/>
<evidence type="ECO:0000256" key="1">
    <source>
        <dbReference type="ARBA" id="ARBA00004324"/>
    </source>
</evidence>
<accession>A0A6M2DXM0</accession>
<evidence type="ECO:0000256" key="11">
    <source>
        <dbReference type="ARBA" id="ARBA00023187"/>
    </source>
</evidence>
<comment type="subunit">
    <text evidence="14">Interacts with POU3F2/Brn-2, ATXN1, TXNL4A, HTT and AR. Interaction with ATXN1 correlates positively with the length of the polyglutamine tract. Interacts with RNA polymerase II large subunit in a phosphorylation-dependent manner. Forms a ternary complex with ATXN1 mutant and phosphorylated RNA polymerase II. Interacts (via C-terminus) with TXNL4A and CD2BP2. Interacts (via WW domain) with ATN1 and SF3B1, and may interact with additional splice factors. Interacts (via WW domain) with WBP11; Leading to reduce interaction between PQBP1 and TXNL4A. Interacts with CAPRIN1. Interacts with DDX1. Interacts with SFPQ. Interacts with KHSRP.</text>
</comment>
<keyword evidence="9" id="KW-0805">Transcription regulation</keyword>
<feature type="domain" description="WW" evidence="16">
    <location>
        <begin position="113"/>
        <end position="147"/>
    </location>
</feature>
<dbReference type="Gene3D" id="2.20.70.10">
    <property type="match status" value="1"/>
</dbReference>
<evidence type="ECO:0000259" key="16">
    <source>
        <dbReference type="PROSITE" id="PS50020"/>
    </source>
</evidence>
<feature type="region of interest" description="Disordered" evidence="15">
    <location>
        <begin position="166"/>
        <end position="307"/>
    </location>
</feature>
<keyword evidence="11" id="KW-0508">mRNA splicing</keyword>
<dbReference type="GO" id="GO:0043021">
    <property type="term" value="F:ribonucleoprotein complex binding"/>
    <property type="evidence" value="ECO:0007669"/>
    <property type="project" value="TreeGrafter"/>
</dbReference>
<evidence type="ECO:0000256" key="7">
    <source>
        <dbReference type="ARBA" id="ARBA00022737"/>
    </source>
</evidence>
<keyword evidence="4" id="KW-0597">Phosphoprotein</keyword>
<dbReference type="GO" id="GO:0000380">
    <property type="term" value="P:alternative mRNA splicing, via spliceosome"/>
    <property type="evidence" value="ECO:0007669"/>
    <property type="project" value="TreeGrafter"/>
</dbReference>
<keyword evidence="5" id="KW-0399">Innate immunity</keyword>
<evidence type="ECO:0000256" key="8">
    <source>
        <dbReference type="ARBA" id="ARBA00022859"/>
    </source>
</evidence>
<dbReference type="Gene3D" id="3.40.30.10">
    <property type="entry name" value="Glutaredoxin"/>
    <property type="match status" value="1"/>
</dbReference>
<keyword evidence="6" id="KW-0507">mRNA processing</keyword>
<evidence type="ECO:0000256" key="5">
    <source>
        <dbReference type="ARBA" id="ARBA00022588"/>
    </source>
</evidence>
<reference evidence="17" key="1">
    <citation type="submission" date="2020-03" db="EMBL/GenBank/DDBJ databases">
        <title>Transcriptomic Profiling of the Digestive Tract of the Rat Flea, Xenopsylla cheopis, Following Blood Feeding and Infection with Yersinia pestis.</title>
        <authorList>
            <person name="Bland D.M."/>
            <person name="Martens C.A."/>
            <person name="Virtaneva K."/>
            <person name="Kanakabandi K."/>
            <person name="Long D."/>
            <person name="Rosenke R."/>
            <person name="Saturday G.A."/>
            <person name="Hoyt F.H."/>
            <person name="Bruno D.P."/>
            <person name="Ribeiro J.M.C."/>
            <person name="Hinnebusch J."/>
        </authorList>
    </citation>
    <scope>NUCLEOTIDE SEQUENCE</scope>
</reference>
<dbReference type="InterPro" id="IPR001202">
    <property type="entry name" value="WW_dom"/>
</dbReference>
<name>A0A6M2DXM0_XENCH</name>
<dbReference type="EMBL" id="GIIL01006085">
    <property type="protein sequence ID" value="NOV49811.1"/>
    <property type="molecule type" value="Transcribed_RNA"/>
</dbReference>
<evidence type="ECO:0000256" key="2">
    <source>
        <dbReference type="ARBA" id="ARBA00004463"/>
    </source>
</evidence>
<organism evidence="17">
    <name type="scientific">Xenopsylla cheopis</name>
    <name type="common">Oriental rat flea</name>
    <name type="synonym">Pulex cheopis</name>
    <dbReference type="NCBI Taxonomy" id="163159"/>
    <lineage>
        <taxon>Eukaryota</taxon>
        <taxon>Metazoa</taxon>
        <taxon>Ecdysozoa</taxon>
        <taxon>Arthropoda</taxon>
        <taxon>Hexapoda</taxon>
        <taxon>Insecta</taxon>
        <taxon>Pterygota</taxon>
        <taxon>Neoptera</taxon>
        <taxon>Endopterygota</taxon>
        <taxon>Siphonaptera</taxon>
        <taxon>Pulicidae</taxon>
        <taxon>Xenopsyllinae</taxon>
        <taxon>Xenopsylla</taxon>
    </lineage>
</organism>
<evidence type="ECO:0000256" key="14">
    <source>
        <dbReference type="ARBA" id="ARBA00046362"/>
    </source>
</evidence>
<dbReference type="GO" id="GO:0045087">
    <property type="term" value="P:innate immune response"/>
    <property type="evidence" value="ECO:0007669"/>
    <property type="project" value="UniProtKB-KW"/>
</dbReference>
<dbReference type="AlphaFoldDB" id="A0A6M2DXM0"/>
<dbReference type="SUPFAM" id="SSF51045">
    <property type="entry name" value="WW domain"/>
    <property type="match status" value="1"/>
</dbReference>
<evidence type="ECO:0000256" key="6">
    <source>
        <dbReference type="ARBA" id="ARBA00022664"/>
    </source>
</evidence>
<keyword evidence="12" id="KW-0539">Nucleus</keyword>
<keyword evidence="10" id="KW-0804">Transcription</keyword>
<evidence type="ECO:0000256" key="10">
    <source>
        <dbReference type="ARBA" id="ARBA00023163"/>
    </source>
</evidence>
<evidence type="ECO:0000256" key="12">
    <source>
        <dbReference type="ARBA" id="ARBA00023242"/>
    </source>
</evidence>
<dbReference type="SMART" id="SM00456">
    <property type="entry name" value="WW"/>
    <property type="match status" value="1"/>
</dbReference>
<evidence type="ECO:0000256" key="4">
    <source>
        <dbReference type="ARBA" id="ARBA00022553"/>
    </source>
</evidence>
<sequence length="307" mass="34878">MPLPPALAARLAKRGIPIPQNEQSAEPAEEIIAEDYDETTPSKDTMPKPYIPAEKDYEFDLDINFKIKGYESCPNKYNIYHDCSHYCVKKWKNGRTEPDVKYLEKKMKMLMKYPLPDNWQEVYDKGVGRHYYWDTSSDLVSWLPPGHPKAVITECASALREERLMKEGDESDDSGAGSSEEESTVRFESRREEKQTNREFKRPHPPQHESKSSKRARQLEKAKSTPLDPMDPSSYSDVPRGNWASGLENHSEAKTGVDTTATGSLYQMRPYPSPGAILSANNKNKPPADDSGKKTIMYPQLPTDKDD</sequence>
<dbReference type="PROSITE" id="PS50020">
    <property type="entry name" value="WW_DOMAIN_2"/>
    <property type="match status" value="1"/>
</dbReference>
<dbReference type="GO" id="GO:0005737">
    <property type="term" value="C:cytoplasm"/>
    <property type="evidence" value="ECO:0007669"/>
    <property type="project" value="TreeGrafter"/>
</dbReference>
<dbReference type="PANTHER" id="PTHR21737">
    <property type="entry name" value="POLYGLUTAMINE BINDING PROTEIN 1/MARVEL MEMBRANE-ASSOCIATING DOMAIN CONTAINING 3"/>
    <property type="match status" value="1"/>
</dbReference>
<evidence type="ECO:0000313" key="17">
    <source>
        <dbReference type="EMBL" id="NOV49811.1"/>
    </source>
</evidence>
<protein>
    <recommendedName>
        <fullName evidence="3">Polyglutamine-binding protein 1</fullName>
    </recommendedName>
    <alternativeName>
        <fullName evidence="13">Polyglutamine tract-binding protein 1</fullName>
    </alternativeName>
</protein>
<evidence type="ECO:0000256" key="15">
    <source>
        <dbReference type="SAM" id="MobiDB-lite"/>
    </source>
</evidence>
<dbReference type="GO" id="GO:0016607">
    <property type="term" value="C:nuclear speck"/>
    <property type="evidence" value="ECO:0007669"/>
    <property type="project" value="UniProtKB-SubCell"/>
</dbReference>
<dbReference type="InterPro" id="IPR036020">
    <property type="entry name" value="WW_dom_sf"/>
</dbReference>
<evidence type="ECO:0000256" key="9">
    <source>
        <dbReference type="ARBA" id="ARBA00023015"/>
    </source>
</evidence>
<keyword evidence="7" id="KW-0677">Repeat</keyword>
<comment type="subcellular location">
    <subcellularLocation>
        <location evidence="2">Cytoplasmic granule</location>
    </subcellularLocation>
    <subcellularLocation>
        <location evidence="1">Nucleus speckle</location>
    </subcellularLocation>
</comment>
<evidence type="ECO:0000256" key="3">
    <source>
        <dbReference type="ARBA" id="ARBA00021117"/>
    </source>
</evidence>
<feature type="compositionally biased region" description="Basic and acidic residues" evidence="15">
    <location>
        <begin position="183"/>
        <end position="223"/>
    </location>
</feature>
<dbReference type="PANTHER" id="PTHR21737:SF3">
    <property type="entry name" value="POLYGLUTAMINE-BINDING PROTEIN 1"/>
    <property type="match status" value="1"/>
</dbReference>
<keyword evidence="8" id="KW-0391">Immunity</keyword>
<evidence type="ECO:0000256" key="13">
    <source>
        <dbReference type="ARBA" id="ARBA00042167"/>
    </source>
</evidence>